<name>A0A2R5F688_9PROT</name>
<dbReference type="Pfam" id="PF00440">
    <property type="entry name" value="TetR_N"/>
    <property type="match status" value="1"/>
</dbReference>
<feature type="domain" description="HTH tetR-type" evidence="5">
    <location>
        <begin position="6"/>
        <end position="66"/>
    </location>
</feature>
<organism evidence="6 7">
    <name type="scientific">Novimethylophilus kurashikiensis</name>
    <dbReference type="NCBI Taxonomy" id="1825523"/>
    <lineage>
        <taxon>Bacteria</taxon>
        <taxon>Pseudomonadati</taxon>
        <taxon>Pseudomonadota</taxon>
        <taxon>Betaproteobacteria</taxon>
        <taxon>Nitrosomonadales</taxon>
        <taxon>Methylophilaceae</taxon>
        <taxon>Novimethylophilus</taxon>
    </lineage>
</organism>
<dbReference type="InterPro" id="IPR039536">
    <property type="entry name" value="TetR_C_Proteobacteria"/>
</dbReference>
<dbReference type="FunFam" id="1.10.10.60:FF:000141">
    <property type="entry name" value="TetR family transcriptional regulator"/>
    <property type="match status" value="1"/>
</dbReference>
<dbReference type="AlphaFoldDB" id="A0A2R5F688"/>
<dbReference type="PANTHER" id="PTHR30055:SF146">
    <property type="entry name" value="HTH-TYPE TRANSCRIPTIONAL DUAL REGULATOR CECR"/>
    <property type="match status" value="1"/>
</dbReference>
<dbReference type="GO" id="GO:0003700">
    <property type="term" value="F:DNA-binding transcription factor activity"/>
    <property type="evidence" value="ECO:0007669"/>
    <property type="project" value="TreeGrafter"/>
</dbReference>
<dbReference type="InterPro" id="IPR036271">
    <property type="entry name" value="Tet_transcr_reg_TetR-rel_C_sf"/>
</dbReference>
<evidence type="ECO:0000313" key="6">
    <source>
        <dbReference type="EMBL" id="GBG13098.1"/>
    </source>
</evidence>
<evidence type="ECO:0000256" key="4">
    <source>
        <dbReference type="PROSITE-ProRule" id="PRU00335"/>
    </source>
</evidence>
<proteinExistence type="predicted"/>
<evidence type="ECO:0000256" key="2">
    <source>
        <dbReference type="ARBA" id="ARBA00023125"/>
    </source>
</evidence>
<evidence type="ECO:0000256" key="1">
    <source>
        <dbReference type="ARBA" id="ARBA00023015"/>
    </source>
</evidence>
<keyword evidence="7" id="KW-1185">Reference proteome</keyword>
<keyword evidence="1" id="KW-0805">Transcription regulation</keyword>
<dbReference type="Pfam" id="PF14246">
    <property type="entry name" value="TetR_C_7"/>
    <property type="match status" value="1"/>
</dbReference>
<dbReference type="PANTHER" id="PTHR30055">
    <property type="entry name" value="HTH-TYPE TRANSCRIPTIONAL REGULATOR RUTR"/>
    <property type="match status" value="1"/>
</dbReference>
<keyword evidence="3" id="KW-0804">Transcription</keyword>
<dbReference type="RefSeq" id="WP_109014304.1">
    <property type="nucleotide sequence ID" value="NZ_BDOQ01000002.1"/>
</dbReference>
<feature type="DNA-binding region" description="H-T-H motif" evidence="4">
    <location>
        <begin position="29"/>
        <end position="48"/>
    </location>
</feature>
<keyword evidence="2 4" id="KW-0238">DNA-binding</keyword>
<dbReference type="OrthoDB" id="9809994at2"/>
<dbReference type="GO" id="GO:0000976">
    <property type="term" value="F:transcription cis-regulatory region binding"/>
    <property type="evidence" value="ECO:0007669"/>
    <property type="project" value="TreeGrafter"/>
</dbReference>
<dbReference type="Proteomes" id="UP000245081">
    <property type="component" value="Unassembled WGS sequence"/>
</dbReference>
<protein>
    <submittedName>
        <fullName evidence="6">TetR family transcriptional regulator</fullName>
    </submittedName>
</protein>
<dbReference type="InterPro" id="IPR009057">
    <property type="entry name" value="Homeodomain-like_sf"/>
</dbReference>
<dbReference type="Gene3D" id="1.10.357.10">
    <property type="entry name" value="Tetracycline Repressor, domain 2"/>
    <property type="match status" value="1"/>
</dbReference>
<dbReference type="InterPro" id="IPR001647">
    <property type="entry name" value="HTH_TetR"/>
</dbReference>
<comment type="caution">
    <text evidence="6">The sequence shown here is derived from an EMBL/GenBank/DDBJ whole genome shotgun (WGS) entry which is preliminary data.</text>
</comment>
<evidence type="ECO:0000256" key="3">
    <source>
        <dbReference type="ARBA" id="ARBA00023163"/>
    </source>
</evidence>
<evidence type="ECO:0000313" key="7">
    <source>
        <dbReference type="Proteomes" id="UP000245081"/>
    </source>
</evidence>
<dbReference type="PRINTS" id="PR00455">
    <property type="entry name" value="HTHTETR"/>
</dbReference>
<dbReference type="SUPFAM" id="SSF46689">
    <property type="entry name" value="Homeodomain-like"/>
    <property type="match status" value="1"/>
</dbReference>
<dbReference type="PROSITE" id="PS50977">
    <property type="entry name" value="HTH_TETR_2"/>
    <property type="match status" value="1"/>
</dbReference>
<dbReference type="EMBL" id="BDOQ01000002">
    <property type="protein sequence ID" value="GBG13098.1"/>
    <property type="molecule type" value="Genomic_DNA"/>
</dbReference>
<gene>
    <name evidence="6" type="ORF">NMK_0636</name>
</gene>
<sequence length="226" mass="24916">MRTKSETRRQAILDAARAVFEEQGFEQATMDAIAGRMGCSKATLYNYFDSKETLFMALMQQAAGEQVKSVFPMLHPGFEGDTLPEEVTEVLAVLDPAADLPATLKTFAERALSTFYTPSMLATRRMLIAASNKPEVGRDIYQCGHGRVIPIVQGFFAQAIQAGKLRQADPHIVEAHWRALVNAEVLDPGLHNVCPELTPAIIEQIAARAVEAFLRIYGLEQPGMEH</sequence>
<accession>A0A2R5F688</accession>
<evidence type="ECO:0000259" key="5">
    <source>
        <dbReference type="PROSITE" id="PS50977"/>
    </source>
</evidence>
<dbReference type="SUPFAM" id="SSF48498">
    <property type="entry name" value="Tetracyclin repressor-like, C-terminal domain"/>
    <property type="match status" value="1"/>
</dbReference>
<dbReference type="InterPro" id="IPR050109">
    <property type="entry name" value="HTH-type_TetR-like_transc_reg"/>
</dbReference>
<reference evidence="6 7" key="1">
    <citation type="journal article" date="2018" name="Environ. Microbiol.">
        <title>Isolation and genomic characterization of Novimethylophilus kurashikiensis gen. nov. sp. nov., a new lanthanide-dependent methylotrophic species of Methylophilaceae.</title>
        <authorList>
            <person name="Lv H."/>
            <person name="Sahin N."/>
            <person name="Tani A."/>
        </authorList>
    </citation>
    <scope>NUCLEOTIDE SEQUENCE [LARGE SCALE GENOMIC DNA]</scope>
    <source>
        <strain evidence="6 7">La2-4</strain>
    </source>
</reference>